<organism evidence="4 5">
    <name type="scientific">Novosphingobium lindaniclasticum LE124</name>
    <dbReference type="NCBI Taxonomy" id="1096930"/>
    <lineage>
        <taxon>Bacteria</taxon>
        <taxon>Pseudomonadati</taxon>
        <taxon>Pseudomonadota</taxon>
        <taxon>Alphaproteobacteria</taxon>
        <taxon>Sphingomonadales</taxon>
        <taxon>Sphingomonadaceae</taxon>
        <taxon>Novosphingobium</taxon>
    </lineage>
</organism>
<dbReference type="GO" id="GO:0000160">
    <property type="term" value="P:phosphorelay signal transduction system"/>
    <property type="evidence" value="ECO:0007669"/>
    <property type="project" value="InterPro"/>
</dbReference>
<dbReference type="RefSeq" id="WP_021233217.1">
    <property type="nucleotide sequence ID" value="NZ_ATHL01000050.1"/>
</dbReference>
<evidence type="ECO:0000256" key="1">
    <source>
        <dbReference type="ARBA" id="ARBA00022553"/>
    </source>
</evidence>
<protein>
    <recommendedName>
        <fullName evidence="3">Response regulatory domain-containing protein</fullName>
    </recommendedName>
</protein>
<dbReference type="Proteomes" id="UP000015527">
    <property type="component" value="Unassembled WGS sequence"/>
</dbReference>
<dbReference type="OrthoDB" id="582170at2"/>
<dbReference type="SMART" id="SM00448">
    <property type="entry name" value="REC"/>
    <property type="match status" value="1"/>
</dbReference>
<dbReference type="PROSITE" id="PS50110">
    <property type="entry name" value="RESPONSE_REGULATORY"/>
    <property type="match status" value="1"/>
</dbReference>
<evidence type="ECO:0000313" key="4">
    <source>
        <dbReference type="EMBL" id="EQB17792.1"/>
    </source>
</evidence>
<proteinExistence type="predicted"/>
<dbReference type="Gene3D" id="3.40.50.2300">
    <property type="match status" value="1"/>
</dbReference>
<dbReference type="EMBL" id="ATHL01000050">
    <property type="protein sequence ID" value="EQB17792.1"/>
    <property type="molecule type" value="Genomic_DNA"/>
</dbReference>
<evidence type="ECO:0000313" key="5">
    <source>
        <dbReference type="Proteomes" id="UP000015527"/>
    </source>
</evidence>
<gene>
    <name evidence="4" type="ORF">L284_06325</name>
</gene>
<dbReference type="PANTHER" id="PTHR44591:SF24">
    <property type="entry name" value="PROTEIN-GLUTAMATE METHYLESTERASE_PROTEIN-GLUTAMINE GLUTAMINASE 1"/>
    <property type="match status" value="1"/>
</dbReference>
<dbReference type="PANTHER" id="PTHR44591">
    <property type="entry name" value="STRESS RESPONSE REGULATOR PROTEIN 1"/>
    <property type="match status" value="1"/>
</dbReference>
<sequence>MSLAGKRVLVVEDEMLVAMNIEDTLTELGAIVVGPAMRLDTALDLAGREDFDLAMLDVNIHGGRSYPVATLLKSRGVPFIFATGYGHAADADEFSDIATLAKPFRATDLELALCNALHSSSKPPISWP</sequence>
<dbReference type="eggNOG" id="COG0784">
    <property type="taxonomic scope" value="Bacteria"/>
</dbReference>
<keyword evidence="5" id="KW-1185">Reference proteome</keyword>
<dbReference type="Pfam" id="PF00072">
    <property type="entry name" value="Response_reg"/>
    <property type="match status" value="1"/>
</dbReference>
<feature type="domain" description="Response regulatory" evidence="3">
    <location>
        <begin position="7"/>
        <end position="117"/>
    </location>
</feature>
<accession>T0HXL7</accession>
<feature type="modified residue" description="4-aspartylphosphate" evidence="2">
    <location>
        <position position="57"/>
    </location>
</feature>
<dbReference type="InterPro" id="IPR050595">
    <property type="entry name" value="Bact_response_regulator"/>
</dbReference>
<name>T0HXL7_9SPHN</name>
<dbReference type="InterPro" id="IPR011006">
    <property type="entry name" value="CheY-like_superfamily"/>
</dbReference>
<dbReference type="InterPro" id="IPR001789">
    <property type="entry name" value="Sig_transdc_resp-reg_receiver"/>
</dbReference>
<dbReference type="AlphaFoldDB" id="T0HXL7"/>
<comment type="caution">
    <text evidence="4">The sequence shown here is derived from an EMBL/GenBank/DDBJ whole genome shotgun (WGS) entry which is preliminary data.</text>
</comment>
<dbReference type="SUPFAM" id="SSF52172">
    <property type="entry name" value="CheY-like"/>
    <property type="match status" value="1"/>
</dbReference>
<evidence type="ECO:0000259" key="3">
    <source>
        <dbReference type="PROSITE" id="PS50110"/>
    </source>
</evidence>
<keyword evidence="1 2" id="KW-0597">Phosphoprotein</keyword>
<reference evidence="4 5" key="1">
    <citation type="journal article" date="2013" name="Genome Announc.">
        <title>Genome Sequence of Novosphingobium lindaniclasticum LE124T, Isolated from a Hexachlorocyclohexane Dumpsite.</title>
        <authorList>
            <person name="Saxena A."/>
            <person name="Nayyar N."/>
            <person name="Sangwan N."/>
            <person name="Kumari R."/>
            <person name="Khurana J.P."/>
            <person name="Lal R."/>
        </authorList>
    </citation>
    <scope>NUCLEOTIDE SEQUENCE [LARGE SCALE GENOMIC DNA]</scope>
    <source>
        <strain evidence="4 5">LE124</strain>
    </source>
</reference>
<evidence type="ECO:0000256" key="2">
    <source>
        <dbReference type="PROSITE-ProRule" id="PRU00169"/>
    </source>
</evidence>
<dbReference type="PATRIC" id="fig|1096930.3.peg.1253"/>